<comment type="subcellular location">
    <subcellularLocation>
        <location evidence="1">Cell membrane</location>
        <topology evidence="1">Multi-pass membrane protein</topology>
    </subcellularLocation>
</comment>
<protein>
    <recommendedName>
        <fullName evidence="9">Lysylphosphatidylglycerol synthase TM region</fullName>
    </recommendedName>
</protein>
<proteinExistence type="predicted"/>
<dbReference type="InterPro" id="IPR022791">
    <property type="entry name" value="L-PG_synthase/AglD"/>
</dbReference>
<feature type="transmembrane region" description="Helical" evidence="6">
    <location>
        <begin position="101"/>
        <end position="124"/>
    </location>
</feature>
<gene>
    <name evidence="7" type="ORF">SAMN04488038_101374</name>
</gene>
<dbReference type="Proteomes" id="UP000199233">
    <property type="component" value="Unassembled WGS sequence"/>
</dbReference>
<dbReference type="EMBL" id="FOFS01000001">
    <property type="protein sequence ID" value="SEP75012.1"/>
    <property type="molecule type" value="Genomic_DNA"/>
</dbReference>
<evidence type="ECO:0000256" key="1">
    <source>
        <dbReference type="ARBA" id="ARBA00004651"/>
    </source>
</evidence>
<evidence type="ECO:0000256" key="6">
    <source>
        <dbReference type="SAM" id="Phobius"/>
    </source>
</evidence>
<feature type="transmembrane region" description="Helical" evidence="6">
    <location>
        <begin position="288"/>
        <end position="317"/>
    </location>
</feature>
<evidence type="ECO:0000256" key="3">
    <source>
        <dbReference type="ARBA" id="ARBA00022692"/>
    </source>
</evidence>
<accession>A0A1H9AE12</accession>
<dbReference type="PANTHER" id="PTHR39087">
    <property type="entry name" value="UPF0104 MEMBRANE PROTEIN MJ1595"/>
    <property type="match status" value="1"/>
</dbReference>
<keyword evidence="3 6" id="KW-0812">Transmembrane</keyword>
<evidence type="ECO:0000256" key="5">
    <source>
        <dbReference type="ARBA" id="ARBA00023136"/>
    </source>
</evidence>
<organism evidence="7 8">
    <name type="scientific">Solimonas aquatica</name>
    <dbReference type="NCBI Taxonomy" id="489703"/>
    <lineage>
        <taxon>Bacteria</taxon>
        <taxon>Pseudomonadati</taxon>
        <taxon>Pseudomonadota</taxon>
        <taxon>Gammaproteobacteria</taxon>
        <taxon>Nevskiales</taxon>
        <taxon>Nevskiaceae</taxon>
        <taxon>Solimonas</taxon>
    </lineage>
</organism>
<name>A0A1H9AE12_9GAMM</name>
<dbReference type="PANTHER" id="PTHR39087:SF2">
    <property type="entry name" value="UPF0104 MEMBRANE PROTEIN MJ1595"/>
    <property type="match status" value="1"/>
</dbReference>
<keyword evidence="4 6" id="KW-1133">Transmembrane helix</keyword>
<evidence type="ECO:0000313" key="7">
    <source>
        <dbReference type="EMBL" id="SEP75012.1"/>
    </source>
</evidence>
<evidence type="ECO:0000256" key="2">
    <source>
        <dbReference type="ARBA" id="ARBA00022475"/>
    </source>
</evidence>
<feature type="transmembrane region" description="Helical" evidence="6">
    <location>
        <begin position="69"/>
        <end position="89"/>
    </location>
</feature>
<evidence type="ECO:0000256" key="4">
    <source>
        <dbReference type="ARBA" id="ARBA00022989"/>
    </source>
</evidence>
<evidence type="ECO:0008006" key="9">
    <source>
        <dbReference type="Google" id="ProtNLM"/>
    </source>
</evidence>
<feature type="transmembrane region" description="Helical" evidence="6">
    <location>
        <begin position="179"/>
        <end position="196"/>
    </location>
</feature>
<dbReference type="AlphaFoldDB" id="A0A1H9AE12"/>
<keyword evidence="8" id="KW-1185">Reference proteome</keyword>
<feature type="transmembrane region" description="Helical" evidence="6">
    <location>
        <begin position="144"/>
        <end position="167"/>
    </location>
</feature>
<reference evidence="8" key="1">
    <citation type="submission" date="2016-10" db="EMBL/GenBank/DDBJ databases">
        <authorList>
            <person name="Varghese N."/>
            <person name="Submissions S."/>
        </authorList>
    </citation>
    <scope>NUCLEOTIDE SEQUENCE [LARGE SCALE GENOMIC DNA]</scope>
    <source>
        <strain evidence="8">DSM 25927</strain>
    </source>
</reference>
<dbReference type="OrthoDB" id="5998304at2"/>
<evidence type="ECO:0000313" key="8">
    <source>
        <dbReference type="Proteomes" id="UP000199233"/>
    </source>
</evidence>
<sequence>MLPSPSQSLPPGSFAKLAARLRGRDGRRLQLLLVLVFWAVLIAVLAQGMPQLDLRAILQGLRSHDARGIALVLLYTASSYTAAGCYDLLARRHAGSRLGAARTVAINLVAYAASLNIGAVLGGWGLRLRLYTRHGLKPAQVAQIIALAMLANWSGFLLLSGGLLLLAPVWGGAQTLARVGGAMLLLLLLLLFQGAGQRRRSLRLLRHGPQLRLPRFPGRRDALLLAMAATASWLCMACALRILLPADLQFAEVLKLLLISSIAALILRVPGGLGVMEGSFAYLLAGRYAPAGIIAAVLLFRALYHLLPLLLALPLYLTLELQSRPARGHEF</sequence>
<feature type="transmembrane region" description="Helical" evidence="6">
    <location>
        <begin position="256"/>
        <end position="276"/>
    </location>
</feature>
<dbReference type="Pfam" id="PF03706">
    <property type="entry name" value="LPG_synthase_TM"/>
    <property type="match status" value="1"/>
</dbReference>
<keyword evidence="5 6" id="KW-0472">Membrane</keyword>
<feature type="transmembrane region" description="Helical" evidence="6">
    <location>
        <begin position="222"/>
        <end position="244"/>
    </location>
</feature>
<keyword evidence="2" id="KW-1003">Cell membrane</keyword>
<dbReference type="STRING" id="489703.SAMN04488038_101374"/>
<feature type="transmembrane region" description="Helical" evidence="6">
    <location>
        <begin position="29"/>
        <end position="49"/>
    </location>
</feature>
<dbReference type="GO" id="GO:0005886">
    <property type="term" value="C:plasma membrane"/>
    <property type="evidence" value="ECO:0007669"/>
    <property type="project" value="UniProtKB-SubCell"/>
</dbReference>
<dbReference type="RefSeq" id="WP_143068807.1">
    <property type="nucleotide sequence ID" value="NZ_FOFS01000001.1"/>
</dbReference>